<gene>
    <name evidence="1" type="ORF">Slin15195_G118730</name>
</gene>
<sequence>MAVQTVWGAFPAVLSYNGDRAKGDFRKESPVYAEAFVRDSMPHLKISASSAKPARARRSLTIDLSHCTMDVVDSDILYDDSGNAPVRIKGYWTDVLGALLPSIDLHSNSDNTGSEGDDERMLDVRAKNVFRAFGGSNGYLDVLLVVPNNRDSVNLRAWEDACASLVPEDDVRRETTSPEQFRMVKGDIAALKLRKTPIPVRPNWKRLLDWLRKYHQDVAPAPLKTASLECKDGVTSTERLVLASMFDLVQRMRGEQWNTVEMPLYAMRALLTVHNRSWGDDIGM</sequence>
<name>A0A9Q9B0C7_9PEZI</name>
<dbReference type="Proteomes" id="UP001056384">
    <property type="component" value="Chromosome 11"/>
</dbReference>
<protein>
    <submittedName>
        <fullName evidence="1">Uncharacterized protein</fullName>
    </submittedName>
</protein>
<reference evidence="1" key="1">
    <citation type="submission" date="2022-06" db="EMBL/GenBank/DDBJ databases">
        <title>Complete genome sequences of two strains of the flax pathogen Septoria linicola.</title>
        <authorList>
            <person name="Lapalu N."/>
            <person name="Simon A."/>
            <person name="Demenou B."/>
            <person name="Paumier D."/>
            <person name="Guillot M.-P."/>
            <person name="Gout L."/>
            <person name="Valade R."/>
        </authorList>
    </citation>
    <scope>NUCLEOTIDE SEQUENCE</scope>
    <source>
        <strain evidence="1">SE15195</strain>
    </source>
</reference>
<evidence type="ECO:0000313" key="2">
    <source>
        <dbReference type="Proteomes" id="UP001056384"/>
    </source>
</evidence>
<accession>A0A9Q9B0C7</accession>
<dbReference type="EMBL" id="CP099428">
    <property type="protein sequence ID" value="USW58554.1"/>
    <property type="molecule type" value="Genomic_DNA"/>
</dbReference>
<dbReference type="AlphaFoldDB" id="A0A9Q9B0C7"/>
<proteinExistence type="predicted"/>
<dbReference type="OrthoDB" id="10301605at2759"/>
<organism evidence="1 2">
    <name type="scientific">Septoria linicola</name>
    <dbReference type="NCBI Taxonomy" id="215465"/>
    <lineage>
        <taxon>Eukaryota</taxon>
        <taxon>Fungi</taxon>
        <taxon>Dikarya</taxon>
        <taxon>Ascomycota</taxon>
        <taxon>Pezizomycotina</taxon>
        <taxon>Dothideomycetes</taxon>
        <taxon>Dothideomycetidae</taxon>
        <taxon>Mycosphaerellales</taxon>
        <taxon>Mycosphaerellaceae</taxon>
        <taxon>Septoria</taxon>
    </lineage>
</organism>
<keyword evidence="2" id="KW-1185">Reference proteome</keyword>
<evidence type="ECO:0000313" key="1">
    <source>
        <dbReference type="EMBL" id="USW58554.1"/>
    </source>
</evidence>